<dbReference type="Pfam" id="PF03372">
    <property type="entry name" value="Exo_endo_phos"/>
    <property type="match status" value="1"/>
</dbReference>
<dbReference type="PANTHER" id="PTHR33710">
    <property type="entry name" value="BNAC02G09200D PROTEIN"/>
    <property type="match status" value="1"/>
</dbReference>
<name>A0A6A6LL03_HEVBR</name>
<dbReference type="EMBL" id="JAAGAX010000010">
    <property type="protein sequence ID" value="KAF2301217.1"/>
    <property type="molecule type" value="Genomic_DNA"/>
</dbReference>
<dbReference type="PANTHER" id="PTHR33710:SF79">
    <property type="entry name" value="OS06G0205337 PROTEIN"/>
    <property type="match status" value="1"/>
</dbReference>
<evidence type="ECO:0000313" key="3">
    <source>
        <dbReference type="Proteomes" id="UP000467840"/>
    </source>
</evidence>
<organism evidence="2 3">
    <name type="scientific">Hevea brasiliensis</name>
    <name type="common">Para rubber tree</name>
    <name type="synonym">Siphonia brasiliensis</name>
    <dbReference type="NCBI Taxonomy" id="3981"/>
    <lineage>
        <taxon>Eukaryota</taxon>
        <taxon>Viridiplantae</taxon>
        <taxon>Streptophyta</taxon>
        <taxon>Embryophyta</taxon>
        <taxon>Tracheophyta</taxon>
        <taxon>Spermatophyta</taxon>
        <taxon>Magnoliopsida</taxon>
        <taxon>eudicotyledons</taxon>
        <taxon>Gunneridae</taxon>
        <taxon>Pentapetalae</taxon>
        <taxon>rosids</taxon>
        <taxon>fabids</taxon>
        <taxon>Malpighiales</taxon>
        <taxon>Euphorbiaceae</taxon>
        <taxon>Crotonoideae</taxon>
        <taxon>Micrandreae</taxon>
        <taxon>Hevea</taxon>
    </lineage>
</organism>
<dbReference type="GO" id="GO:0003824">
    <property type="term" value="F:catalytic activity"/>
    <property type="evidence" value="ECO:0007669"/>
    <property type="project" value="InterPro"/>
</dbReference>
<evidence type="ECO:0000259" key="1">
    <source>
        <dbReference type="Pfam" id="PF03372"/>
    </source>
</evidence>
<reference evidence="2 3" key="1">
    <citation type="journal article" date="2020" name="Mol. Plant">
        <title>The Chromosome-Based Rubber Tree Genome Provides New Insights into Spurge Genome Evolution and Rubber Biosynthesis.</title>
        <authorList>
            <person name="Liu J."/>
            <person name="Shi C."/>
            <person name="Shi C.C."/>
            <person name="Li W."/>
            <person name="Zhang Q.J."/>
            <person name="Zhang Y."/>
            <person name="Li K."/>
            <person name="Lu H.F."/>
            <person name="Shi C."/>
            <person name="Zhu S.T."/>
            <person name="Xiao Z.Y."/>
            <person name="Nan H."/>
            <person name="Yue Y."/>
            <person name="Zhu X.G."/>
            <person name="Wu Y."/>
            <person name="Hong X.N."/>
            <person name="Fan G.Y."/>
            <person name="Tong Y."/>
            <person name="Zhang D."/>
            <person name="Mao C.L."/>
            <person name="Liu Y.L."/>
            <person name="Hao S.J."/>
            <person name="Liu W.Q."/>
            <person name="Lv M.Q."/>
            <person name="Zhang H.B."/>
            <person name="Liu Y."/>
            <person name="Hu-Tang G.R."/>
            <person name="Wang J.P."/>
            <person name="Wang J.H."/>
            <person name="Sun Y.H."/>
            <person name="Ni S.B."/>
            <person name="Chen W.B."/>
            <person name="Zhang X.C."/>
            <person name="Jiao Y.N."/>
            <person name="Eichler E.E."/>
            <person name="Li G.H."/>
            <person name="Liu X."/>
            <person name="Gao L.Z."/>
        </authorList>
    </citation>
    <scope>NUCLEOTIDE SEQUENCE [LARGE SCALE GENOMIC DNA]</scope>
    <source>
        <strain evidence="3">cv. GT1</strain>
        <tissue evidence="2">Leaf</tissue>
    </source>
</reference>
<proteinExistence type="predicted"/>
<dbReference type="InterPro" id="IPR036691">
    <property type="entry name" value="Endo/exonu/phosph_ase_sf"/>
</dbReference>
<protein>
    <recommendedName>
        <fullName evidence="1">Endonuclease/exonuclease/phosphatase domain-containing protein</fullName>
    </recommendedName>
</protein>
<evidence type="ECO:0000313" key="2">
    <source>
        <dbReference type="EMBL" id="KAF2301217.1"/>
    </source>
</evidence>
<dbReference type="AlphaFoldDB" id="A0A6A6LL03"/>
<dbReference type="Gene3D" id="3.60.10.10">
    <property type="entry name" value="Endonuclease/exonuclease/phosphatase"/>
    <property type="match status" value="1"/>
</dbReference>
<gene>
    <name evidence="2" type="ORF">GH714_020887</name>
</gene>
<feature type="domain" description="Endonuclease/exonuclease/phosphatase" evidence="1">
    <location>
        <begin position="29"/>
        <end position="153"/>
    </location>
</feature>
<dbReference type="SUPFAM" id="SSF56219">
    <property type="entry name" value="DNase I-like"/>
    <property type="match status" value="1"/>
</dbReference>
<accession>A0A6A6LL03</accession>
<dbReference type="InterPro" id="IPR005135">
    <property type="entry name" value="Endo/exonuclease/phosphatase"/>
</dbReference>
<sequence>MEICSNFSLLSSSFWHIDVLVEVAMLGEWRITGFYGRPNRNERRASWALLRELASQYSYPWVCCGDFNAILTQDEKRGGNFYPTYLVQDFRDAVLQAGLSDVNMNGYKYTWDNARDDDDWVEAKLDRFLANDDWKRRFALSKAAVLDYSSSDHLPILLQVRIFLPRHSPRLFRFENTWGAESGCREIVEEIWSDPSLGSVLEKLQFCSVRLGEWGDNLRKLYKQEIDDCKRVMGLLRGKRDAHSRESFRMAKSKFLDLLRRKESYWRQRAKEFWLKEGDQNTKFFHRKATIRQRKNRIDRLKDDNGNWCDWSTGLEAMITDYFKNIFTSNAGSSNDIIDLVPALVTDDQNVDLMKPWLPDVAFPMVTTTFDFNFGVYMVSDLITDGAWNIDLVNRVFNERDRKLILSIPLRRSSSIDLQFWKHDKREAVIQLAVLTSYRLRNLTQLLAIKNSGRSFGLSQRHQKSETFFGVLYLVLYRPDQDFVLGMFRPQRHVWLASHLGWFSPSTHSFQDWLMRALALFNPNDSATLAYLCWSIWEERNSVVWKSAQPAANSCRLRGLRLKREWDDALVSIRAAIPPTADLPTPQEWKKPGPNWVKLNVDIATNVNSGWTGIGMVVRNEMGSFVACKISRMVVNVLNSMNVENFSMMGGIVSDCRSLINEISCEILFSHVFRSANGVAHALAQATRSFPNAMEWTLSPPEFVTHLLL</sequence>
<keyword evidence="3" id="KW-1185">Reference proteome</keyword>
<dbReference type="Proteomes" id="UP000467840">
    <property type="component" value="Chromosome 4"/>
</dbReference>
<comment type="caution">
    <text evidence="2">The sequence shown here is derived from an EMBL/GenBank/DDBJ whole genome shotgun (WGS) entry which is preliminary data.</text>
</comment>